<reference evidence="9 10" key="1">
    <citation type="submission" date="2022-09" db="EMBL/GenBank/DDBJ databases">
        <authorList>
            <person name="Giprobiosintez L."/>
        </authorList>
    </citation>
    <scope>NUCLEOTIDE SEQUENCE [LARGE SCALE GENOMIC DNA]</scope>
    <source>
        <strain evidence="10">VKPM-B-12549 (GBS-15)</strain>
    </source>
</reference>
<evidence type="ECO:0000256" key="5">
    <source>
        <dbReference type="ARBA" id="ARBA00023027"/>
    </source>
</evidence>
<evidence type="ECO:0000256" key="2">
    <source>
        <dbReference type="ARBA" id="ARBA00008785"/>
    </source>
</evidence>
<evidence type="ECO:0000256" key="6">
    <source>
        <dbReference type="RuleBase" id="RU003427"/>
    </source>
</evidence>
<dbReference type="PRINTS" id="PR00072">
    <property type="entry name" value="MALOXRDTASE"/>
</dbReference>
<evidence type="ECO:0000256" key="3">
    <source>
        <dbReference type="ARBA" id="ARBA00022723"/>
    </source>
</evidence>
<dbReference type="RefSeq" id="WP_277458508.1">
    <property type="nucleotide sequence ID" value="NZ_CP104311.1"/>
</dbReference>
<dbReference type="Gene3D" id="3.40.50.720">
    <property type="entry name" value="NAD(P)-binding Rossmann-like Domain"/>
    <property type="match status" value="1"/>
</dbReference>
<feature type="domain" description="Malic enzyme NAD-binding" evidence="7">
    <location>
        <begin position="277"/>
        <end position="538"/>
    </location>
</feature>
<evidence type="ECO:0000313" key="9">
    <source>
        <dbReference type="EMBL" id="WWF01765.1"/>
    </source>
</evidence>
<dbReference type="PIRSF" id="PIRSF000106">
    <property type="entry name" value="ME"/>
    <property type="match status" value="1"/>
</dbReference>
<evidence type="ECO:0000256" key="4">
    <source>
        <dbReference type="ARBA" id="ARBA00023002"/>
    </source>
</evidence>
<keyword evidence="3 6" id="KW-0479">Metal-binding</keyword>
<dbReference type="InterPro" id="IPR036291">
    <property type="entry name" value="NAD(P)-bd_dom_sf"/>
</dbReference>
<evidence type="ECO:0000259" key="7">
    <source>
        <dbReference type="SMART" id="SM00919"/>
    </source>
</evidence>
<dbReference type="SUPFAM" id="SSF51735">
    <property type="entry name" value="NAD(P)-binding Rossmann-fold domains"/>
    <property type="match status" value="1"/>
</dbReference>
<keyword evidence="4" id="KW-0560">Oxidoreductase</keyword>
<dbReference type="NCBIfam" id="NF010052">
    <property type="entry name" value="PRK13529.1"/>
    <property type="match status" value="1"/>
</dbReference>
<dbReference type="EMBL" id="CP104311">
    <property type="protein sequence ID" value="WWF01765.1"/>
    <property type="molecule type" value="Genomic_DNA"/>
</dbReference>
<keyword evidence="10" id="KW-1185">Reference proteome</keyword>
<keyword evidence="5" id="KW-0520">NAD</keyword>
<sequence>MIDFKITRDPQTGEEIWAVPLRGPLLLNHPLFNKGTAFPEQERRELGLLGLLPPHVDTLEIQVERAYEAFRSKPTDLERHIYLRALQDENEVLFYRLIQDYIEETMPVVYTPTVGEACQLFSHIYRHPRGLFVAYPEREHIDELLANTPQRHVDVIVVTDGERILGLGDQGAGGMGIPIGKLALYTLCGGIHPARTLPVLLDVGTDNPDLLNDPLYMGWRHPRVRGAEYDAFVERFVQAVMRRYPNLLLQWEDFAQAHAGPLLERYRDRLCTFNDDIQGTAAVATGTVLAAVEAVGTRLRDQVVAVFGAGSAGCGIAEQLCAAMVGEGLSETEARSRFFLIDRTGLLREGFSGLPPFQRAFVQPSSALASWRLDRPDHIGLADVVSHAKPTILIGVSGVAGAFTETIVKTMADLTPRPIILPLSNPTSRCEALPAQILAWTEGRALVATGSPFADVVWSGRRFPVSQCNNSYVFPGLGLGILAVGARRVTQGMFMAAARALADTSPAPTLPDAPLLPPLTASRSVSHCIALAVAKEAIAAGVAAPASDTEVERLVHERMWTPAYARLTGC</sequence>
<dbReference type="Gene3D" id="3.40.50.10380">
    <property type="entry name" value="Malic enzyme, N-terminal domain"/>
    <property type="match status" value="1"/>
</dbReference>
<dbReference type="Proteomes" id="UP001359308">
    <property type="component" value="Chromosome"/>
</dbReference>
<evidence type="ECO:0000259" key="8">
    <source>
        <dbReference type="SMART" id="SM01274"/>
    </source>
</evidence>
<dbReference type="InterPro" id="IPR046346">
    <property type="entry name" value="Aminoacid_DH-like_N_sf"/>
</dbReference>
<evidence type="ECO:0000256" key="1">
    <source>
        <dbReference type="ARBA" id="ARBA00001936"/>
    </source>
</evidence>
<dbReference type="InterPro" id="IPR012301">
    <property type="entry name" value="Malic_N_dom"/>
</dbReference>
<name>A0ABZ2F5S3_METCP</name>
<feature type="domain" description="Malic enzyme N-terminal" evidence="8">
    <location>
        <begin position="87"/>
        <end position="267"/>
    </location>
</feature>
<dbReference type="SMART" id="SM01274">
    <property type="entry name" value="malic"/>
    <property type="match status" value="1"/>
</dbReference>
<dbReference type="InterPro" id="IPR012302">
    <property type="entry name" value="Malic_NAD-bd"/>
</dbReference>
<accession>A0ABZ2F5S3</accession>
<dbReference type="InterPro" id="IPR037062">
    <property type="entry name" value="Malic_N_dom_sf"/>
</dbReference>
<dbReference type="Pfam" id="PF03949">
    <property type="entry name" value="Malic_M"/>
    <property type="match status" value="1"/>
</dbReference>
<dbReference type="Pfam" id="PF00390">
    <property type="entry name" value="malic"/>
    <property type="match status" value="1"/>
</dbReference>
<dbReference type="InterPro" id="IPR015884">
    <property type="entry name" value="Malic_enzyme_CS"/>
</dbReference>
<proteinExistence type="inferred from homology"/>
<evidence type="ECO:0000313" key="10">
    <source>
        <dbReference type="Proteomes" id="UP001359308"/>
    </source>
</evidence>
<comment type="similarity">
    <text evidence="2 6">Belongs to the malic enzymes family.</text>
</comment>
<protein>
    <submittedName>
        <fullName evidence="9">NAD-dependent malic enzyme</fullName>
    </submittedName>
</protein>
<gene>
    <name evidence="9" type="ORF">N4J17_15050</name>
</gene>
<dbReference type="PANTHER" id="PTHR23406">
    <property type="entry name" value="MALIC ENZYME-RELATED"/>
    <property type="match status" value="1"/>
</dbReference>
<organism evidence="9 10">
    <name type="scientific">Methylococcus capsulatus</name>
    <dbReference type="NCBI Taxonomy" id="414"/>
    <lineage>
        <taxon>Bacteria</taxon>
        <taxon>Pseudomonadati</taxon>
        <taxon>Pseudomonadota</taxon>
        <taxon>Gammaproteobacteria</taxon>
        <taxon>Methylococcales</taxon>
        <taxon>Methylococcaceae</taxon>
        <taxon>Methylococcus</taxon>
    </lineage>
</organism>
<dbReference type="PANTHER" id="PTHR23406:SF34">
    <property type="entry name" value="NAD-DEPENDENT MALIC ENZYME, MITOCHONDRIAL"/>
    <property type="match status" value="1"/>
</dbReference>
<dbReference type="SMART" id="SM00919">
    <property type="entry name" value="Malic_M"/>
    <property type="match status" value="1"/>
</dbReference>
<comment type="cofactor">
    <cofactor evidence="1">
        <name>Mn(2+)</name>
        <dbReference type="ChEBI" id="CHEBI:29035"/>
    </cofactor>
</comment>
<dbReference type="InterPro" id="IPR001891">
    <property type="entry name" value="Malic_OxRdtase"/>
</dbReference>
<dbReference type="PROSITE" id="PS00331">
    <property type="entry name" value="MALIC_ENZYMES"/>
    <property type="match status" value="1"/>
</dbReference>
<dbReference type="SUPFAM" id="SSF53223">
    <property type="entry name" value="Aminoacid dehydrogenase-like, N-terminal domain"/>
    <property type="match status" value="1"/>
</dbReference>